<dbReference type="PANTHER" id="PTHR34144:SF8">
    <property type="entry name" value="GLYCOSYLTRANSFERASE FAMILY 69 PROTEIN"/>
    <property type="match status" value="1"/>
</dbReference>
<keyword evidence="2" id="KW-0328">Glycosyltransferase</keyword>
<accession>A0ABR4H1P7</accession>
<dbReference type="PANTHER" id="PTHR34144">
    <property type="entry name" value="CHROMOSOME 8, WHOLE GENOME SHOTGUN SEQUENCE"/>
    <property type="match status" value="1"/>
</dbReference>
<dbReference type="GO" id="GO:0016757">
    <property type="term" value="F:glycosyltransferase activity"/>
    <property type="evidence" value="ECO:0007669"/>
    <property type="project" value="UniProtKB-KW"/>
</dbReference>
<organism evidence="2 3">
    <name type="scientific">Aspergillus granulosus</name>
    <dbReference type="NCBI Taxonomy" id="176169"/>
    <lineage>
        <taxon>Eukaryota</taxon>
        <taxon>Fungi</taxon>
        <taxon>Dikarya</taxon>
        <taxon>Ascomycota</taxon>
        <taxon>Pezizomycotina</taxon>
        <taxon>Eurotiomycetes</taxon>
        <taxon>Eurotiomycetidae</taxon>
        <taxon>Eurotiales</taxon>
        <taxon>Aspergillaceae</taxon>
        <taxon>Aspergillus</taxon>
        <taxon>Aspergillus subgen. Nidulantes</taxon>
    </lineage>
</organism>
<sequence length="530" mass="59532">MSTTPLPTHNYPQGRLSIESPELHDLYGGKLQSELSLPARVSHRVSSLFQRFPSLRYRRRIYYTPLDPTLTPTRRYTRRLRQIPYYLSIFVLIIVALAAVAFIFSPSYTRLPPHYTALRDHILDSNSDKSGRGNLNNEKVFIAASLYDPTGELARGHWAASILSLITLLGEENVFLSIYENDSGAEGQSALAELDERVSCNKSIVYEHLALDELPTVTIPDGTERVKRITYLAETRNRALAPLDNATMKFDKLLYLNDIAFDPIDALQLLFSTNADETGKADYRAACAVDFINPFKFYDTYATRDLEGYSMGVPFFPWFTDSGAGQSRRDVLAGKDAVPVRSCWGGMVAFDARFFQRHIDADAEIKDGRVMAGGTSPARFRALNDTDVFWDASECCLIHADIQAPPHSSTGSETGIYMNPFVRVAYDPNTLSWLGTTRRFEKLYFVIHNIANHLVGLPWFNGRRWEVPGKTYQDTVFVPGIDGGAGSFESIERVGRHDGFCGRSGLQVVAPKEERKKGWITVPMPVQDIR</sequence>
<dbReference type="EMBL" id="JBFXLT010000090">
    <property type="protein sequence ID" value="KAL2809374.1"/>
    <property type="molecule type" value="Genomic_DNA"/>
</dbReference>
<keyword evidence="3" id="KW-1185">Reference proteome</keyword>
<evidence type="ECO:0000313" key="3">
    <source>
        <dbReference type="Proteomes" id="UP001610334"/>
    </source>
</evidence>
<comment type="caution">
    <text evidence="2">The sequence shown here is derived from an EMBL/GenBank/DDBJ whole genome shotgun (WGS) entry which is preliminary data.</text>
</comment>
<keyword evidence="1" id="KW-1133">Transmembrane helix</keyword>
<protein>
    <submittedName>
        <fullName evidence="2">Cryptococcal mannosyltransferase 1-domain-containing protein</fullName>
    </submittedName>
</protein>
<dbReference type="InterPro" id="IPR021047">
    <property type="entry name" value="Mannosyltransferase_CMT1"/>
</dbReference>
<evidence type="ECO:0000256" key="1">
    <source>
        <dbReference type="SAM" id="Phobius"/>
    </source>
</evidence>
<keyword evidence="1" id="KW-0812">Transmembrane</keyword>
<dbReference type="Pfam" id="PF11735">
    <property type="entry name" value="CAP59_mtransfer"/>
    <property type="match status" value="1"/>
</dbReference>
<reference evidence="2 3" key="1">
    <citation type="submission" date="2024-07" db="EMBL/GenBank/DDBJ databases">
        <title>Section-level genome sequencing and comparative genomics of Aspergillus sections Usti and Cavernicolus.</title>
        <authorList>
            <consortium name="Lawrence Berkeley National Laboratory"/>
            <person name="Nybo J.L."/>
            <person name="Vesth T.C."/>
            <person name="Theobald S."/>
            <person name="Frisvad J.C."/>
            <person name="Larsen T.O."/>
            <person name="Kjaerboelling I."/>
            <person name="Rothschild-Mancinelli K."/>
            <person name="Lyhne E.K."/>
            <person name="Kogle M.E."/>
            <person name="Barry K."/>
            <person name="Clum A."/>
            <person name="Na H."/>
            <person name="Ledsgaard L."/>
            <person name="Lin J."/>
            <person name="Lipzen A."/>
            <person name="Kuo A."/>
            <person name="Riley R."/>
            <person name="Mondo S."/>
            <person name="Labutti K."/>
            <person name="Haridas S."/>
            <person name="Pangalinan J."/>
            <person name="Salamov A.A."/>
            <person name="Simmons B.A."/>
            <person name="Magnuson J.K."/>
            <person name="Chen J."/>
            <person name="Drula E."/>
            <person name="Henrissat B."/>
            <person name="Wiebenga A."/>
            <person name="Lubbers R.J."/>
            <person name="Gomes A.C."/>
            <person name="Makela M.R."/>
            <person name="Stajich J."/>
            <person name="Grigoriev I.V."/>
            <person name="Mortensen U.H."/>
            <person name="De Vries R.P."/>
            <person name="Baker S.E."/>
            <person name="Andersen M.R."/>
        </authorList>
    </citation>
    <scope>NUCLEOTIDE SEQUENCE [LARGE SCALE GENOMIC DNA]</scope>
    <source>
        <strain evidence="2 3">CBS 588.65</strain>
    </source>
</reference>
<keyword evidence="1" id="KW-0472">Membrane</keyword>
<dbReference type="Proteomes" id="UP001610334">
    <property type="component" value="Unassembled WGS sequence"/>
</dbReference>
<gene>
    <name evidence="2" type="ORF">BJX63DRAFT_405965</name>
</gene>
<evidence type="ECO:0000313" key="2">
    <source>
        <dbReference type="EMBL" id="KAL2809374.1"/>
    </source>
</evidence>
<proteinExistence type="predicted"/>
<feature type="transmembrane region" description="Helical" evidence="1">
    <location>
        <begin position="83"/>
        <end position="104"/>
    </location>
</feature>
<keyword evidence="2" id="KW-0808">Transferase</keyword>
<name>A0ABR4H1P7_9EURO</name>